<dbReference type="RefSeq" id="WP_116339901.1">
    <property type="nucleotide sequence ID" value="NZ_LT976857.1"/>
</dbReference>
<evidence type="ECO:0008006" key="2">
    <source>
        <dbReference type="Google" id="ProtNLM"/>
    </source>
</evidence>
<dbReference type="InterPro" id="IPR007460">
    <property type="entry name" value="BrnT_toxin"/>
</dbReference>
<dbReference type="Pfam" id="PF04365">
    <property type="entry name" value="BrnT_toxin"/>
    <property type="match status" value="1"/>
</dbReference>
<protein>
    <recommendedName>
        <fullName evidence="2">BrnT family toxin</fullName>
    </recommendedName>
</protein>
<dbReference type="InterPro" id="IPR038573">
    <property type="entry name" value="BrnT_sf"/>
</dbReference>
<comment type="caution">
    <text evidence="1">The sequence shown here is derived from an EMBL/GenBank/DDBJ whole genome shotgun (WGS) entry which is preliminary data.</text>
</comment>
<evidence type="ECO:0000313" key="1">
    <source>
        <dbReference type="EMBL" id="SOY63991.1"/>
    </source>
</evidence>
<dbReference type="EMBL" id="OFSP01000037">
    <property type="protein sequence ID" value="SOY63991.1"/>
    <property type="molecule type" value="Genomic_DNA"/>
</dbReference>
<name>A0A375C706_9BURK</name>
<dbReference type="Proteomes" id="UP000256297">
    <property type="component" value="Chromosome CBM2589_a"/>
</dbReference>
<organism evidence="1">
    <name type="scientific">Cupriavidus taiwanensis</name>
    <dbReference type="NCBI Taxonomy" id="164546"/>
    <lineage>
        <taxon>Bacteria</taxon>
        <taxon>Pseudomonadati</taxon>
        <taxon>Pseudomonadota</taxon>
        <taxon>Betaproteobacteria</taxon>
        <taxon>Burkholderiales</taxon>
        <taxon>Burkholderiaceae</taxon>
        <taxon>Cupriavidus</taxon>
    </lineage>
</organism>
<proteinExistence type="predicted"/>
<dbReference type="AlphaFoldDB" id="A0A375C706"/>
<accession>A0A375C706</accession>
<reference evidence="1" key="1">
    <citation type="submission" date="2018-01" db="EMBL/GenBank/DDBJ databases">
        <authorList>
            <person name="Clerissi C."/>
        </authorList>
    </citation>
    <scope>NUCLEOTIDE SEQUENCE</scope>
    <source>
        <strain evidence="1">Cupriavidus taiwanensis STM 3521</strain>
    </source>
</reference>
<gene>
    <name evidence="1" type="ORF">CBM2589_A70164</name>
</gene>
<dbReference type="Gene3D" id="3.10.450.530">
    <property type="entry name" value="Ribonuclease toxin, BrnT, of type II toxin-antitoxin system"/>
    <property type="match status" value="1"/>
</dbReference>
<sequence length="89" mass="10174">MEIEFDLAKDALNQHHHGLSLAAAGLFDFDRALLKIDHRKPYGETRYVAYGPIGPRLYCPVFTLRGDTLRAISLRKANAREVRDYEQEA</sequence>